<dbReference type="Proteomes" id="UP000319004">
    <property type="component" value="Chromosome"/>
</dbReference>
<sequence length="440" mass="49256" precursor="true">MTRSWRPAACRPMFLFVLLLTVSVPAGYAEEKEDKAASSADSADVTVKLDGTFEAIRQFEVTADNEHLTNLVIERIVPSGTSVTEGQTLVWFETKPLDDKIRSAESDLAIARLDLESDEFAHEQFLKQQTLDKAKARRTRDQAQQAYDNYQRVDRERAIKQAKFSLESSQFSLESATEEYRQLEQMYKEDDLTEESEEIVLRRAKRAMESAQFSLDRAKIQHDRTIKQSIPRDDANQEETLARALIDYEKAVHAMGIDKQKRELELRRKRVKLEQQAEKFDEMRAERKKVVLKSALDGIFVYGTVTRAKLPAKPVELKKGSGVSGKQVIGTVLAPTKLQVRVELPEPQLKSVHVGDRCKVVPKGIADAELNGVVKSIGIVPLTAGKYDCIVSLRGKASADVLPAMTCELQFTTAKPKAADDAEKDGAEKDGAEKKDEASK</sequence>
<keyword evidence="5" id="KW-0732">Signal</keyword>
<dbReference type="KEGG" id="snep:Enr13x_26210"/>
<dbReference type="Gene3D" id="2.40.30.170">
    <property type="match status" value="1"/>
</dbReference>
<gene>
    <name evidence="6" type="ORF">Enr13x_26210</name>
</gene>
<dbReference type="PANTHER" id="PTHR32347:SF14">
    <property type="entry name" value="EFFLUX SYSTEM COMPONENT YKNX-RELATED"/>
    <property type="match status" value="1"/>
</dbReference>
<dbReference type="InterPro" id="IPR050465">
    <property type="entry name" value="UPF0194_transport"/>
</dbReference>
<dbReference type="AlphaFoldDB" id="A0A518HPL1"/>
<keyword evidence="2 3" id="KW-0175">Coiled coil</keyword>
<evidence type="ECO:0000256" key="2">
    <source>
        <dbReference type="ARBA" id="ARBA00023054"/>
    </source>
</evidence>
<feature type="compositionally biased region" description="Basic and acidic residues" evidence="4">
    <location>
        <begin position="417"/>
        <end position="440"/>
    </location>
</feature>
<evidence type="ECO:0000256" key="1">
    <source>
        <dbReference type="ARBA" id="ARBA00004196"/>
    </source>
</evidence>
<comment type="subcellular location">
    <subcellularLocation>
        <location evidence="1">Cell envelope</location>
    </subcellularLocation>
</comment>
<feature type="coiled-coil region" evidence="3">
    <location>
        <begin position="126"/>
        <end position="221"/>
    </location>
</feature>
<evidence type="ECO:0000256" key="4">
    <source>
        <dbReference type="SAM" id="MobiDB-lite"/>
    </source>
</evidence>
<name>A0A518HPL1_9BACT</name>
<organism evidence="6 7">
    <name type="scientific">Stieleria neptunia</name>
    <dbReference type="NCBI Taxonomy" id="2527979"/>
    <lineage>
        <taxon>Bacteria</taxon>
        <taxon>Pseudomonadati</taxon>
        <taxon>Planctomycetota</taxon>
        <taxon>Planctomycetia</taxon>
        <taxon>Pirellulales</taxon>
        <taxon>Pirellulaceae</taxon>
        <taxon>Stieleria</taxon>
    </lineage>
</organism>
<dbReference type="PANTHER" id="PTHR32347">
    <property type="entry name" value="EFFLUX SYSTEM COMPONENT YKNX-RELATED"/>
    <property type="match status" value="1"/>
</dbReference>
<feature type="chain" id="PRO_5021897017" evidence="5">
    <location>
        <begin position="30"/>
        <end position="440"/>
    </location>
</feature>
<evidence type="ECO:0000313" key="7">
    <source>
        <dbReference type="Proteomes" id="UP000319004"/>
    </source>
</evidence>
<accession>A0A518HPL1</accession>
<protein>
    <submittedName>
        <fullName evidence="6">HlyD family secretion protein</fullName>
    </submittedName>
</protein>
<evidence type="ECO:0000256" key="5">
    <source>
        <dbReference type="SAM" id="SignalP"/>
    </source>
</evidence>
<dbReference type="EMBL" id="CP037423">
    <property type="protein sequence ID" value="QDV42771.1"/>
    <property type="molecule type" value="Genomic_DNA"/>
</dbReference>
<proteinExistence type="predicted"/>
<reference evidence="6 7" key="1">
    <citation type="submission" date="2019-03" db="EMBL/GenBank/DDBJ databases">
        <title>Deep-cultivation of Planctomycetes and their phenomic and genomic characterization uncovers novel biology.</title>
        <authorList>
            <person name="Wiegand S."/>
            <person name="Jogler M."/>
            <person name="Boedeker C."/>
            <person name="Pinto D."/>
            <person name="Vollmers J."/>
            <person name="Rivas-Marin E."/>
            <person name="Kohn T."/>
            <person name="Peeters S.H."/>
            <person name="Heuer A."/>
            <person name="Rast P."/>
            <person name="Oberbeckmann S."/>
            <person name="Bunk B."/>
            <person name="Jeske O."/>
            <person name="Meyerdierks A."/>
            <person name="Storesund J.E."/>
            <person name="Kallscheuer N."/>
            <person name="Luecker S."/>
            <person name="Lage O.M."/>
            <person name="Pohl T."/>
            <person name="Merkel B.J."/>
            <person name="Hornburger P."/>
            <person name="Mueller R.-W."/>
            <person name="Bruemmer F."/>
            <person name="Labrenz M."/>
            <person name="Spormann A.M."/>
            <person name="Op den Camp H."/>
            <person name="Overmann J."/>
            <person name="Amann R."/>
            <person name="Jetten M.S.M."/>
            <person name="Mascher T."/>
            <person name="Medema M.H."/>
            <person name="Devos D.P."/>
            <person name="Kaster A.-K."/>
            <person name="Ovreas L."/>
            <person name="Rohde M."/>
            <person name="Galperin M.Y."/>
            <person name="Jogler C."/>
        </authorList>
    </citation>
    <scope>NUCLEOTIDE SEQUENCE [LARGE SCALE GENOMIC DNA]</scope>
    <source>
        <strain evidence="6 7">Enr13</strain>
    </source>
</reference>
<feature type="signal peptide" evidence="5">
    <location>
        <begin position="1"/>
        <end position="29"/>
    </location>
</feature>
<evidence type="ECO:0000313" key="6">
    <source>
        <dbReference type="EMBL" id="QDV42771.1"/>
    </source>
</evidence>
<feature type="region of interest" description="Disordered" evidence="4">
    <location>
        <begin position="413"/>
        <end position="440"/>
    </location>
</feature>
<evidence type="ECO:0000256" key="3">
    <source>
        <dbReference type="SAM" id="Coils"/>
    </source>
</evidence>
<keyword evidence="7" id="KW-1185">Reference proteome</keyword>
<dbReference type="GO" id="GO:0030313">
    <property type="term" value="C:cell envelope"/>
    <property type="evidence" value="ECO:0007669"/>
    <property type="project" value="UniProtKB-SubCell"/>
</dbReference>
<dbReference type="SUPFAM" id="SSF111369">
    <property type="entry name" value="HlyD-like secretion proteins"/>
    <property type="match status" value="1"/>
</dbReference>